<keyword evidence="7 9" id="KW-1133">Transmembrane helix</keyword>
<evidence type="ECO:0000256" key="6">
    <source>
        <dbReference type="ARBA" id="ARBA00022692"/>
    </source>
</evidence>
<organism evidence="14 15">
    <name type="scientific">Rhodovarius crocodyli</name>
    <dbReference type="NCBI Taxonomy" id="1979269"/>
    <lineage>
        <taxon>Bacteria</taxon>
        <taxon>Pseudomonadati</taxon>
        <taxon>Pseudomonadota</taxon>
        <taxon>Alphaproteobacteria</taxon>
        <taxon>Acetobacterales</taxon>
        <taxon>Roseomonadaceae</taxon>
        <taxon>Rhodovarius</taxon>
    </lineage>
</organism>
<dbReference type="InterPro" id="IPR050739">
    <property type="entry name" value="MFP"/>
</dbReference>
<keyword evidence="3 9" id="KW-0813">Transport</keyword>
<protein>
    <recommendedName>
        <fullName evidence="9">Membrane fusion protein (MFP) family protein</fullName>
    </recommendedName>
</protein>
<dbReference type="Pfam" id="PF26002">
    <property type="entry name" value="Beta-barrel_AprE"/>
    <property type="match status" value="1"/>
</dbReference>
<keyword evidence="6 9" id="KW-0812">Transmembrane</keyword>
<name>A0A437MDE4_9PROT</name>
<evidence type="ECO:0000313" key="14">
    <source>
        <dbReference type="EMBL" id="RVT95672.1"/>
    </source>
</evidence>
<keyword evidence="10" id="KW-0175">Coiled coil</keyword>
<evidence type="ECO:0000256" key="8">
    <source>
        <dbReference type="ARBA" id="ARBA00023136"/>
    </source>
</evidence>
<feature type="coiled-coil region" evidence="10">
    <location>
        <begin position="263"/>
        <end position="305"/>
    </location>
</feature>
<dbReference type="Gene3D" id="2.40.30.170">
    <property type="match status" value="1"/>
</dbReference>
<gene>
    <name evidence="14" type="ORF">EOD42_15860</name>
</gene>
<evidence type="ECO:0000256" key="1">
    <source>
        <dbReference type="ARBA" id="ARBA00004377"/>
    </source>
</evidence>
<feature type="coiled-coil region" evidence="10">
    <location>
        <begin position="190"/>
        <end position="224"/>
    </location>
</feature>
<comment type="similarity">
    <text evidence="2 9">Belongs to the membrane fusion protein (MFP) (TC 8.A.1) family.</text>
</comment>
<reference evidence="14 15" key="1">
    <citation type="submission" date="2019-01" db="EMBL/GenBank/DDBJ databases">
        <authorList>
            <person name="Chen W.-M."/>
        </authorList>
    </citation>
    <scope>NUCLEOTIDE SEQUENCE [LARGE SCALE GENOMIC DNA]</scope>
    <source>
        <strain evidence="14 15">CCP-6</strain>
    </source>
</reference>
<accession>A0A437MDE4</accession>
<feature type="domain" description="AprE-like long alpha-helical hairpin" evidence="12">
    <location>
        <begin position="124"/>
        <end position="312"/>
    </location>
</feature>
<dbReference type="PANTHER" id="PTHR30386:SF17">
    <property type="entry name" value="ALKALINE PROTEASE SECRETION PROTEIN APRE"/>
    <property type="match status" value="1"/>
</dbReference>
<dbReference type="AlphaFoldDB" id="A0A437MDE4"/>
<evidence type="ECO:0000256" key="11">
    <source>
        <dbReference type="SAM" id="MobiDB-lite"/>
    </source>
</evidence>
<evidence type="ECO:0000256" key="7">
    <source>
        <dbReference type="ARBA" id="ARBA00022989"/>
    </source>
</evidence>
<feature type="region of interest" description="Disordered" evidence="11">
    <location>
        <begin position="1"/>
        <end position="26"/>
    </location>
</feature>
<sequence>MSDIIERPESAPAPQPPAPPPAPIKRGPIDLPFDPILDAPRPRTRTPIILGVVVMLGLFGGFMAWATLAPLAEASIASGVIKVEGTRRTLSHLEGGIIREILVRDGDTVRAGQVVMRLDDVQSSATLEALRAQRFQLEAQTARLTAEAERRREITFPAELLNSTHPRAREAVTGQRALFEARTASLDSQVSVLESRVNQQEAVLRSAEAQLVATRRQLVLIRQEEEMRRGLVNQGLSRLPELLALQRAAAGLDGQVVDLQSQMLRANAGIAEARQSIRQLNDQRLEEVNKESRDVAARLAEASERERAAEDVSERREITAPEAGTIVNMRTFTLGAALRGGDPVMDLVPTQDRLVAEVNVLPIDIDVVHPGLQAEIRLPAFRQRLVPYLHGHVTWVAADVTSDQQTRQSYYRAYITIDQEQLDRLPSVFLVPGMPVEGHIILGQRSFWRYMTQPIRDSMTRAFREQ</sequence>
<comment type="caution">
    <text evidence="14">The sequence shown here is derived from an EMBL/GenBank/DDBJ whole genome shotgun (WGS) entry which is preliminary data.</text>
</comment>
<dbReference type="OrthoDB" id="9810980at2"/>
<evidence type="ECO:0000259" key="13">
    <source>
        <dbReference type="Pfam" id="PF26002"/>
    </source>
</evidence>
<comment type="subcellular location">
    <subcellularLocation>
        <location evidence="1 9">Cell inner membrane</location>
        <topology evidence="1 9">Single-pass membrane protein</topology>
    </subcellularLocation>
</comment>
<keyword evidence="8 9" id="KW-0472">Membrane</keyword>
<evidence type="ECO:0000256" key="5">
    <source>
        <dbReference type="ARBA" id="ARBA00022519"/>
    </source>
</evidence>
<evidence type="ECO:0000256" key="10">
    <source>
        <dbReference type="SAM" id="Coils"/>
    </source>
</evidence>
<dbReference type="GO" id="GO:0005886">
    <property type="term" value="C:plasma membrane"/>
    <property type="evidence" value="ECO:0007669"/>
    <property type="project" value="UniProtKB-SubCell"/>
</dbReference>
<dbReference type="InterPro" id="IPR058781">
    <property type="entry name" value="HH_AprE-like"/>
</dbReference>
<evidence type="ECO:0000256" key="9">
    <source>
        <dbReference type="RuleBase" id="RU365093"/>
    </source>
</evidence>
<feature type="transmembrane region" description="Helical" evidence="9">
    <location>
        <begin position="48"/>
        <end position="68"/>
    </location>
</feature>
<feature type="domain" description="AprE-like beta-barrel" evidence="13">
    <location>
        <begin position="354"/>
        <end position="442"/>
    </location>
</feature>
<dbReference type="InterPro" id="IPR058982">
    <property type="entry name" value="Beta-barrel_AprE"/>
</dbReference>
<proteinExistence type="inferred from homology"/>
<evidence type="ECO:0000256" key="4">
    <source>
        <dbReference type="ARBA" id="ARBA00022475"/>
    </source>
</evidence>
<dbReference type="Gene3D" id="2.40.50.100">
    <property type="match status" value="1"/>
</dbReference>
<dbReference type="InterPro" id="IPR010129">
    <property type="entry name" value="T1SS_HlyD"/>
</dbReference>
<dbReference type="Pfam" id="PF25994">
    <property type="entry name" value="HH_AprE"/>
    <property type="match status" value="1"/>
</dbReference>
<evidence type="ECO:0000256" key="2">
    <source>
        <dbReference type="ARBA" id="ARBA00009477"/>
    </source>
</evidence>
<dbReference type="RefSeq" id="WP_127788532.1">
    <property type="nucleotide sequence ID" value="NZ_SACL01000005.1"/>
</dbReference>
<evidence type="ECO:0000259" key="12">
    <source>
        <dbReference type="Pfam" id="PF25994"/>
    </source>
</evidence>
<keyword evidence="5 9" id="KW-0997">Cell inner membrane</keyword>
<evidence type="ECO:0000256" key="3">
    <source>
        <dbReference type="ARBA" id="ARBA00022448"/>
    </source>
</evidence>
<dbReference type="PANTHER" id="PTHR30386">
    <property type="entry name" value="MEMBRANE FUSION SUBUNIT OF EMRAB-TOLC MULTIDRUG EFFLUX PUMP"/>
    <property type="match status" value="1"/>
</dbReference>
<dbReference type="NCBIfam" id="TIGR01843">
    <property type="entry name" value="type_I_hlyD"/>
    <property type="match status" value="1"/>
</dbReference>
<dbReference type="EMBL" id="SACL01000005">
    <property type="protein sequence ID" value="RVT95672.1"/>
    <property type="molecule type" value="Genomic_DNA"/>
</dbReference>
<feature type="compositionally biased region" description="Pro residues" evidence="11">
    <location>
        <begin position="11"/>
        <end position="23"/>
    </location>
</feature>
<keyword evidence="15" id="KW-1185">Reference proteome</keyword>
<evidence type="ECO:0000313" key="15">
    <source>
        <dbReference type="Proteomes" id="UP000282957"/>
    </source>
</evidence>
<dbReference type="PRINTS" id="PR01490">
    <property type="entry name" value="RTXTOXIND"/>
</dbReference>
<dbReference type="Proteomes" id="UP000282957">
    <property type="component" value="Unassembled WGS sequence"/>
</dbReference>
<dbReference type="GO" id="GO:0015031">
    <property type="term" value="P:protein transport"/>
    <property type="evidence" value="ECO:0007669"/>
    <property type="project" value="InterPro"/>
</dbReference>
<keyword evidence="4 9" id="KW-1003">Cell membrane</keyword>